<gene>
    <name evidence="2" type="ORF">NAEGRDRAFT_74242</name>
</gene>
<dbReference type="Proteomes" id="UP000006671">
    <property type="component" value="Unassembled WGS sequence"/>
</dbReference>
<reference evidence="2 3" key="1">
    <citation type="journal article" date="2010" name="Cell">
        <title>The genome of Naegleria gruberi illuminates early eukaryotic versatility.</title>
        <authorList>
            <person name="Fritz-Laylin L.K."/>
            <person name="Prochnik S.E."/>
            <person name="Ginger M.L."/>
            <person name="Dacks J.B."/>
            <person name="Carpenter M.L."/>
            <person name="Field M.C."/>
            <person name="Kuo A."/>
            <person name="Paredez A."/>
            <person name="Chapman J."/>
            <person name="Pham J."/>
            <person name="Shu S."/>
            <person name="Neupane R."/>
            <person name="Cipriano M."/>
            <person name="Mancuso J."/>
            <person name="Tu H."/>
            <person name="Salamov A."/>
            <person name="Lindquist E."/>
            <person name="Shapiro H."/>
            <person name="Lucas S."/>
            <person name="Grigoriev I.V."/>
            <person name="Cande W.Z."/>
            <person name="Fulton C."/>
            <person name="Rokhsar D.S."/>
            <person name="Dawson S.C."/>
        </authorList>
    </citation>
    <scope>NUCLEOTIDE SEQUENCE [LARGE SCALE GENOMIC DNA]</scope>
    <source>
        <strain evidence="2 3">NEG-M</strain>
    </source>
</reference>
<evidence type="ECO:0000313" key="3">
    <source>
        <dbReference type="Proteomes" id="UP000006671"/>
    </source>
</evidence>
<feature type="region of interest" description="Disordered" evidence="1">
    <location>
        <begin position="103"/>
        <end position="125"/>
    </location>
</feature>
<dbReference type="KEGG" id="ngr:NAEGRDRAFT_74242"/>
<organism evidence="3">
    <name type="scientific">Naegleria gruberi</name>
    <name type="common">Amoeba</name>
    <dbReference type="NCBI Taxonomy" id="5762"/>
    <lineage>
        <taxon>Eukaryota</taxon>
        <taxon>Discoba</taxon>
        <taxon>Heterolobosea</taxon>
        <taxon>Tetramitia</taxon>
        <taxon>Eutetramitia</taxon>
        <taxon>Vahlkampfiidae</taxon>
        <taxon>Naegleria</taxon>
    </lineage>
</organism>
<dbReference type="RefSeq" id="XP_002670713.1">
    <property type="nucleotide sequence ID" value="XM_002670667.1"/>
</dbReference>
<dbReference type="OMA" id="NTIDCKF"/>
<accession>D2VYU2</accession>
<proteinExistence type="predicted"/>
<dbReference type="GeneID" id="8857858"/>
<dbReference type="InParanoid" id="D2VYU2"/>
<keyword evidence="3" id="KW-1185">Reference proteome</keyword>
<protein>
    <submittedName>
        <fullName evidence="2">Predicted protein</fullName>
    </submittedName>
</protein>
<dbReference type="AlphaFoldDB" id="D2VYU2"/>
<dbReference type="OrthoDB" id="10257608at2759"/>
<dbReference type="VEuPathDB" id="AmoebaDB:NAEGRDRAFT_74242"/>
<dbReference type="EMBL" id="GG738912">
    <property type="protein sequence ID" value="EFC37969.1"/>
    <property type="molecule type" value="Genomic_DNA"/>
</dbReference>
<evidence type="ECO:0000313" key="2">
    <source>
        <dbReference type="EMBL" id="EFC37969.1"/>
    </source>
</evidence>
<evidence type="ECO:0000256" key="1">
    <source>
        <dbReference type="SAM" id="MobiDB-lite"/>
    </source>
</evidence>
<name>D2VYU2_NAEGR</name>
<sequence length="475" mass="55141">MTTEEEFDENDLLLGGEATTVSVEEFRAMKKMMKEYTERIKVLEDVSTHFANEFKIMKKLITAHVHEVNNNIENKFKEMNKIVDSKLEKIEGRLDMAFQKLESTSEELNKSQHRKSNNSSFQTPRKNDSLLQMFSPIERSTGKKVTSVKKPTIIEEEAPLEEVDYTEEMIEGVLSSEVFEPQQETLQKIFKHCVLRLKDLNKGDIRKTMAKTHFVQFFTEGKIAIFLDEKSCNTDVVWIGIMKKFKKFGIIKTQEELSYDNFEKAIIVMAQSLKDSSSMTPTQRTEMFLVSFIPNFYDVIQMKEVYNSTNEELLNQTRDMDNSHYFLTNNECFDILKKNRKQLKQIWSIHSINKKPRAGLQPTLIGVNIKDLFDICQQYGLKSLITKTDLITIFEQRMDLKKNSLFENRLSYNAFELVLIDISNHIYGGKPFCNTYTTIESRVEKLISKLILAYEEDKSVQAVKILNAVTYGPGI</sequence>